<keyword evidence="1" id="KW-0732">Signal</keyword>
<dbReference type="AlphaFoldDB" id="A0A1E1WGS3"/>
<dbReference type="OrthoDB" id="7492737at2759"/>
<protein>
    <recommendedName>
        <fullName evidence="3">DUF4794 domain-containing protein</fullName>
    </recommendedName>
</protein>
<sequence>MKVVFLALFLAAATALPVPDDDGGAIDVIVNGVPEGEALEIADVLNIKLQEHVDGQLVSATDALYPFSAQGIAAAAAAAETVPETANPEIEKPELPEPVIVVNDTITPEDNEVVVIVNPETPEVVNPEEALIQDELEAPAPIVLPEAPAAVVNPEPALPEEVPVPVVPEPEQAVESVPAPVQGEVFNDGLVQISVNQEPSVFGTLHSWFSLVINYIRTNGATETNQVV</sequence>
<organism evidence="2">
    <name type="scientific">Pectinophora gossypiella</name>
    <name type="common">Cotton pink bollworm</name>
    <name type="synonym">Depressaria gossypiella</name>
    <dbReference type="NCBI Taxonomy" id="13191"/>
    <lineage>
        <taxon>Eukaryota</taxon>
        <taxon>Metazoa</taxon>
        <taxon>Ecdysozoa</taxon>
        <taxon>Arthropoda</taxon>
        <taxon>Hexapoda</taxon>
        <taxon>Insecta</taxon>
        <taxon>Pterygota</taxon>
        <taxon>Neoptera</taxon>
        <taxon>Endopterygota</taxon>
        <taxon>Lepidoptera</taxon>
        <taxon>Glossata</taxon>
        <taxon>Ditrysia</taxon>
        <taxon>Gelechioidea</taxon>
        <taxon>Gelechiidae</taxon>
        <taxon>Apatetrinae</taxon>
        <taxon>Pectinophora</taxon>
    </lineage>
</organism>
<evidence type="ECO:0008006" key="3">
    <source>
        <dbReference type="Google" id="ProtNLM"/>
    </source>
</evidence>
<name>A0A1E1WGS3_PECGO</name>
<accession>A0A1E1WGS3</accession>
<gene>
    <name evidence="2" type="ORF">g.16379</name>
</gene>
<feature type="signal peptide" evidence="1">
    <location>
        <begin position="1"/>
        <end position="15"/>
    </location>
</feature>
<feature type="chain" id="PRO_5013221274" description="DUF4794 domain-containing protein" evidence="1">
    <location>
        <begin position="16"/>
        <end position="228"/>
    </location>
</feature>
<dbReference type="EMBL" id="GDQN01004869">
    <property type="protein sequence ID" value="JAT86185.1"/>
    <property type="molecule type" value="Transcribed_RNA"/>
</dbReference>
<reference evidence="2" key="1">
    <citation type="submission" date="2015-09" db="EMBL/GenBank/DDBJ databases">
        <title>De novo assembly of Pectinophora gossypiella (Pink Bollworm) gut transcriptome.</title>
        <authorList>
            <person name="Tassone E.E."/>
        </authorList>
    </citation>
    <scope>NUCLEOTIDE SEQUENCE</scope>
</reference>
<evidence type="ECO:0000256" key="1">
    <source>
        <dbReference type="SAM" id="SignalP"/>
    </source>
</evidence>
<evidence type="ECO:0000313" key="2">
    <source>
        <dbReference type="EMBL" id="JAT86185.1"/>
    </source>
</evidence>
<proteinExistence type="predicted"/>